<proteinExistence type="predicted"/>
<name>A0A226DHP7_FOLCA</name>
<feature type="region of interest" description="Disordered" evidence="1">
    <location>
        <begin position="1"/>
        <end position="81"/>
    </location>
</feature>
<organism evidence="2 3">
    <name type="scientific">Folsomia candida</name>
    <name type="common">Springtail</name>
    <dbReference type="NCBI Taxonomy" id="158441"/>
    <lineage>
        <taxon>Eukaryota</taxon>
        <taxon>Metazoa</taxon>
        <taxon>Ecdysozoa</taxon>
        <taxon>Arthropoda</taxon>
        <taxon>Hexapoda</taxon>
        <taxon>Collembola</taxon>
        <taxon>Entomobryomorpha</taxon>
        <taxon>Isotomoidea</taxon>
        <taxon>Isotomidae</taxon>
        <taxon>Proisotominae</taxon>
        <taxon>Folsomia</taxon>
    </lineage>
</organism>
<reference evidence="2 3" key="1">
    <citation type="submission" date="2015-12" db="EMBL/GenBank/DDBJ databases">
        <title>The genome of Folsomia candida.</title>
        <authorList>
            <person name="Faddeeva A."/>
            <person name="Derks M.F."/>
            <person name="Anvar Y."/>
            <person name="Smit S."/>
            <person name="Van Straalen N."/>
            <person name="Roelofs D."/>
        </authorList>
    </citation>
    <scope>NUCLEOTIDE SEQUENCE [LARGE SCALE GENOMIC DNA]</scope>
    <source>
        <strain evidence="2 3">VU population</strain>
        <tissue evidence="2">Whole body</tissue>
    </source>
</reference>
<dbReference type="EMBL" id="LNIX01000019">
    <property type="protein sequence ID" value="OXA44478.1"/>
    <property type="molecule type" value="Genomic_DNA"/>
</dbReference>
<evidence type="ECO:0000313" key="2">
    <source>
        <dbReference type="EMBL" id="OXA44478.1"/>
    </source>
</evidence>
<evidence type="ECO:0000256" key="1">
    <source>
        <dbReference type="SAM" id="MobiDB-lite"/>
    </source>
</evidence>
<dbReference type="Proteomes" id="UP000198287">
    <property type="component" value="Unassembled WGS sequence"/>
</dbReference>
<evidence type="ECO:0000313" key="3">
    <source>
        <dbReference type="Proteomes" id="UP000198287"/>
    </source>
</evidence>
<sequence length="207" mass="23337">MKLVFSCNDHHTSTADSFDPVEPDPIKPDLVEPDPAEPDHVQSDPVNTTTLEPDHVEFDPVNTTTLEPDLESDPVNTTTLEPDLEPVKADHAENKPVEKNYYKYSHNPTILSVIHLNSPSTNEKDDIFSTLCSLKEIPLLEKNPHYVLFISESVISQSIANYQFDIPSKFLVISPNFSDMLYSILLPTRSVEVIDVQNLDAVLRRQQ</sequence>
<accession>A0A226DHP7</accession>
<protein>
    <submittedName>
        <fullName evidence="2">Uncharacterized protein</fullName>
    </submittedName>
</protein>
<dbReference type="AlphaFoldDB" id="A0A226DHP7"/>
<gene>
    <name evidence="2" type="ORF">Fcan01_20795</name>
</gene>
<comment type="caution">
    <text evidence="2">The sequence shown here is derived from an EMBL/GenBank/DDBJ whole genome shotgun (WGS) entry which is preliminary data.</text>
</comment>
<keyword evidence="3" id="KW-1185">Reference proteome</keyword>